<reference evidence="1" key="1">
    <citation type="submission" date="2021-03" db="EMBL/GenBank/DDBJ databases">
        <authorList>
            <person name="Bekaert M."/>
        </authorList>
    </citation>
    <scope>NUCLEOTIDE SEQUENCE</scope>
</reference>
<keyword evidence="2" id="KW-1185">Reference proteome</keyword>
<proteinExistence type="predicted"/>
<dbReference type="InterPro" id="IPR036514">
    <property type="entry name" value="SGNH_hydro_sf"/>
</dbReference>
<dbReference type="Proteomes" id="UP000683360">
    <property type="component" value="Unassembled WGS sequence"/>
</dbReference>
<protein>
    <submittedName>
        <fullName evidence="1">Uncharacterized protein</fullName>
    </submittedName>
</protein>
<organism evidence="1 2">
    <name type="scientific">Mytilus edulis</name>
    <name type="common">Blue mussel</name>
    <dbReference type="NCBI Taxonomy" id="6550"/>
    <lineage>
        <taxon>Eukaryota</taxon>
        <taxon>Metazoa</taxon>
        <taxon>Spiralia</taxon>
        <taxon>Lophotrochozoa</taxon>
        <taxon>Mollusca</taxon>
        <taxon>Bivalvia</taxon>
        <taxon>Autobranchia</taxon>
        <taxon>Pteriomorphia</taxon>
        <taxon>Mytilida</taxon>
        <taxon>Mytiloidea</taxon>
        <taxon>Mytilidae</taxon>
        <taxon>Mytilinae</taxon>
        <taxon>Mytilus</taxon>
    </lineage>
</organism>
<gene>
    <name evidence="1" type="ORF">MEDL_1382</name>
</gene>
<dbReference type="OrthoDB" id="6174741at2759"/>
<name>A0A8S3PSS6_MYTED</name>
<dbReference type="SUPFAM" id="SSF52266">
    <property type="entry name" value="SGNH hydrolase"/>
    <property type="match status" value="1"/>
</dbReference>
<dbReference type="Gene3D" id="3.40.50.1110">
    <property type="entry name" value="SGNH hydrolase"/>
    <property type="match status" value="1"/>
</dbReference>
<sequence>MSLARVSKQVRNLEQRLHQAPLLRTIPVILSDSKAKYLANTIDWSSHPDNKIFWWWKSGADTETQFTWLKENLESKIQELSSQHITIYIWLGTCDLTEKTGKFIKLRSVNNERVNYICETYRQIYKFLSDYPTIKVVFLELPYYSIYLWNLFQQHLEPEQFRVQDRLLECQIAEVNKFIRETNILLRVHSPDFGLDLLKVRKHHGRPPVYSNNYGLYIDGIHPHPYLARLWLIRILLRIVEDCQNKDLL</sequence>
<accession>A0A8S3PSS6</accession>
<evidence type="ECO:0000313" key="2">
    <source>
        <dbReference type="Proteomes" id="UP000683360"/>
    </source>
</evidence>
<dbReference type="AlphaFoldDB" id="A0A8S3PSS6"/>
<comment type="caution">
    <text evidence="1">The sequence shown here is derived from an EMBL/GenBank/DDBJ whole genome shotgun (WGS) entry which is preliminary data.</text>
</comment>
<evidence type="ECO:0000313" key="1">
    <source>
        <dbReference type="EMBL" id="CAG2185802.1"/>
    </source>
</evidence>
<dbReference type="EMBL" id="CAJPWZ010000100">
    <property type="protein sequence ID" value="CAG2185802.1"/>
    <property type="molecule type" value="Genomic_DNA"/>
</dbReference>